<organism evidence="1">
    <name type="scientific">mine drainage metagenome</name>
    <dbReference type="NCBI Taxonomy" id="410659"/>
    <lineage>
        <taxon>unclassified sequences</taxon>
        <taxon>metagenomes</taxon>
        <taxon>ecological metagenomes</taxon>
    </lineage>
</organism>
<proteinExistence type="predicted"/>
<protein>
    <submittedName>
        <fullName evidence="1">Uncharacterized protein</fullName>
    </submittedName>
</protein>
<sequence>MAILESYRGFWAAQVRALVDPSVAPPAELSEFAVDKAFAGVGEALLTYQRQGIIVTGEPVLDPTVDNVTLGGNASAHITDCVDSSNWVPIFRDSRQPAAAPGQSPRLVVESWAIIYDAHWVIRETLIHRDQPC</sequence>
<evidence type="ECO:0000313" key="1">
    <source>
        <dbReference type="EMBL" id="OIQ85141.1"/>
    </source>
</evidence>
<name>A0A1J5RAG7_9ZZZZ</name>
<gene>
    <name evidence="1" type="ORF">GALL_330350</name>
</gene>
<comment type="caution">
    <text evidence="1">The sequence shown here is derived from an EMBL/GenBank/DDBJ whole genome shotgun (WGS) entry which is preliminary data.</text>
</comment>
<dbReference type="EMBL" id="MLJW01000565">
    <property type="protein sequence ID" value="OIQ85141.1"/>
    <property type="molecule type" value="Genomic_DNA"/>
</dbReference>
<accession>A0A1J5RAG7</accession>
<dbReference type="AlphaFoldDB" id="A0A1J5RAG7"/>
<reference evidence="1" key="1">
    <citation type="submission" date="2016-10" db="EMBL/GenBank/DDBJ databases">
        <title>Sequence of Gallionella enrichment culture.</title>
        <authorList>
            <person name="Poehlein A."/>
            <person name="Muehling M."/>
            <person name="Daniel R."/>
        </authorList>
    </citation>
    <scope>NUCLEOTIDE SEQUENCE</scope>
</reference>